<dbReference type="Proteomes" id="UP000270487">
    <property type="component" value="Chromosome"/>
</dbReference>
<dbReference type="Pfam" id="PF00668">
    <property type="entry name" value="Condensation"/>
    <property type="match status" value="1"/>
</dbReference>
<dbReference type="Gene3D" id="3.30.559.30">
    <property type="entry name" value="Nonribosomal peptide synthetase, condensation domain"/>
    <property type="match status" value="1"/>
</dbReference>
<dbReference type="PANTHER" id="PTHR45527">
    <property type="entry name" value="NONRIBOSOMAL PEPTIDE SYNTHETASE"/>
    <property type="match status" value="1"/>
</dbReference>
<sequence>MEIKDILPLSPLQKGLLFHMLYDNQGSDAYQVQQVYQLEGALDSQKLKQAVTTLLARHPHLCAGFEYEDVETPVQLILSGSPLPWNEVDLSGAAPEHQELEFAALLLADYEQRFDPHEPPLLRFTLVKWTPHQHYLVFTNHHLLLDGWSIPVLLKELFTLYLEDAQGCTLPPPIPYRNYLQWVAARDVEEMRAAWRDALSGLEAPTCLAKGLTTENLKPNLLYKYLDPARTQQLNRRAKQLGVTVNTLLQGCWGVLLGAMTGRSDVVFGITVSGRPGELPGVESIVGLLINTIPLRLTFSLAESFAAMLQRLQTEQTQLLDHQYLDLTTIQAEAGYGDLFDTLMVFENYPALEGTRGHQASELSISLASHQGGDASHYPIGLVAVPGDSLALRFSSLPDLFDDHAVEILAERFLLILNAMIDDPQTVIGSVPLMLPQEIEAITKPCVQVTQWPSDTLQGVFEQRVREMPNAIAVSLGNDYLSYQVLNQRANQLARHLVNRGIGTEDIVALALPRSMETVVALLAVLKSGAAYLPLDVHNPAERLAFIVSDAKPSLIITDEEHTGTLSQSIPELLINMPECQRQLALLGTDNLQPSEHIRPVSTENLAYIIYTSGSTGTPKGVMIPHANVLRLFSATEQWFEFSQNDVWTLFHSYSFDFSVWEIWGPLLYGGELVVVPFIVSRDPQAFLKLLSEKKVTVLNQTPSAFYQLIEAEQNTPRIGTRWRCARWYLGGRRWNSPSLNAGISGMVIPTLN</sequence>
<evidence type="ECO:0000313" key="3">
    <source>
        <dbReference type="EMBL" id="VEI64889.1"/>
    </source>
</evidence>
<dbReference type="AlphaFoldDB" id="A0A448SB04"/>
<dbReference type="Gene3D" id="3.40.50.980">
    <property type="match status" value="2"/>
</dbReference>
<feature type="domain" description="AMP-dependent synthetase/ligase" evidence="1">
    <location>
        <begin position="461"/>
        <end position="714"/>
    </location>
</feature>
<dbReference type="SUPFAM" id="SSF56801">
    <property type="entry name" value="Acetyl-CoA synthetase-like"/>
    <property type="match status" value="1"/>
</dbReference>
<dbReference type="GO" id="GO:0031177">
    <property type="term" value="F:phosphopantetheine binding"/>
    <property type="evidence" value="ECO:0007669"/>
    <property type="project" value="TreeGrafter"/>
</dbReference>
<dbReference type="EMBL" id="LR134492">
    <property type="protein sequence ID" value="VEI64889.1"/>
    <property type="molecule type" value="Genomic_DNA"/>
</dbReference>
<dbReference type="InterPro" id="IPR023213">
    <property type="entry name" value="CAT-like_dom_sf"/>
</dbReference>
<dbReference type="InterPro" id="IPR000873">
    <property type="entry name" value="AMP-dep_synth/lig_dom"/>
</dbReference>
<dbReference type="Gene3D" id="3.30.559.10">
    <property type="entry name" value="Chloramphenicol acetyltransferase-like domain"/>
    <property type="match status" value="1"/>
</dbReference>
<dbReference type="InterPro" id="IPR020845">
    <property type="entry name" value="AMP-binding_CS"/>
</dbReference>
<dbReference type="Pfam" id="PF00501">
    <property type="entry name" value="AMP-binding"/>
    <property type="match status" value="1"/>
</dbReference>
<dbReference type="SUPFAM" id="SSF52777">
    <property type="entry name" value="CoA-dependent acyltransferases"/>
    <property type="match status" value="2"/>
</dbReference>
<dbReference type="PROSITE" id="PS00455">
    <property type="entry name" value="AMP_BINDING"/>
    <property type="match status" value="1"/>
</dbReference>
<accession>A0A448SB04</accession>
<evidence type="ECO:0000259" key="1">
    <source>
        <dbReference type="Pfam" id="PF00501"/>
    </source>
</evidence>
<dbReference type="GO" id="GO:0005829">
    <property type="term" value="C:cytosol"/>
    <property type="evidence" value="ECO:0007669"/>
    <property type="project" value="TreeGrafter"/>
</dbReference>
<dbReference type="PRINTS" id="PR00154">
    <property type="entry name" value="AMPBINDING"/>
</dbReference>
<dbReference type="CDD" id="cd19543">
    <property type="entry name" value="DCL_NRPS"/>
    <property type="match status" value="1"/>
</dbReference>
<dbReference type="FunFam" id="3.40.50.980:FF:000001">
    <property type="entry name" value="Non-ribosomal peptide synthetase"/>
    <property type="match status" value="1"/>
</dbReference>
<dbReference type="InterPro" id="IPR020459">
    <property type="entry name" value="AMP-binding"/>
</dbReference>
<evidence type="ECO:0000313" key="4">
    <source>
        <dbReference type="Proteomes" id="UP000270487"/>
    </source>
</evidence>
<organism evidence="3 4">
    <name type="scientific">Serratia fonticola</name>
    <dbReference type="NCBI Taxonomy" id="47917"/>
    <lineage>
        <taxon>Bacteria</taxon>
        <taxon>Pseudomonadati</taxon>
        <taxon>Pseudomonadota</taxon>
        <taxon>Gammaproteobacteria</taxon>
        <taxon>Enterobacterales</taxon>
        <taxon>Yersiniaceae</taxon>
        <taxon>Serratia</taxon>
    </lineage>
</organism>
<dbReference type="GO" id="GO:0003824">
    <property type="term" value="F:catalytic activity"/>
    <property type="evidence" value="ECO:0007669"/>
    <property type="project" value="InterPro"/>
</dbReference>
<dbReference type="GO" id="GO:0043041">
    <property type="term" value="P:amino acid activation for nonribosomal peptide biosynthetic process"/>
    <property type="evidence" value="ECO:0007669"/>
    <property type="project" value="TreeGrafter"/>
</dbReference>
<name>A0A448SB04_SERFO</name>
<dbReference type="PANTHER" id="PTHR45527:SF14">
    <property type="entry name" value="PLIPASTATIN SYNTHASE SUBUNIT B"/>
    <property type="match status" value="1"/>
</dbReference>
<protein>
    <submittedName>
        <fullName evidence="3">Dimodular nonribosomal peptide synthase</fullName>
    </submittedName>
</protein>
<reference evidence="3 4" key="1">
    <citation type="submission" date="2018-12" db="EMBL/GenBank/DDBJ databases">
        <authorList>
            <consortium name="Pathogen Informatics"/>
        </authorList>
    </citation>
    <scope>NUCLEOTIDE SEQUENCE [LARGE SCALE GENOMIC DNA]</scope>
    <source>
        <strain evidence="3 4">NCTC13193</strain>
    </source>
</reference>
<gene>
    <name evidence="3" type="primary">dhbF_3</name>
    <name evidence="3" type="ORF">NCTC13193_01295</name>
</gene>
<proteinExistence type="predicted"/>
<dbReference type="InterPro" id="IPR001242">
    <property type="entry name" value="Condensation_dom"/>
</dbReference>
<evidence type="ECO:0000259" key="2">
    <source>
        <dbReference type="Pfam" id="PF00668"/>
    </source>
</evidence>
<feature type="domain" description="Condensation" evidence="2">
    <location>
        <begin position="4"/>
        <end position="442"/>
    </location>
</feature>
<dbReference type="GO" id="GO:0044550">
    <property type="term" value="P:secondary metabolite biosynthetic process"/>
    <property type="evidence" value="ECO:0007669"/>
    <property type="project" value="TreeGrafter"/>
</dbReference>